<protein>
    <submittedName>
        <fullName evidence="5">G-type lectin S-receptor-like serine/threonine-protein kinase At1g61370</fullName>
    </submittedName>
</protein>
<keyword evidence="4" id="KW-1185">Reference proteome</keyword>
<dbReference type="InterPro" id="IPR003609">
    <property type="entry name" value="Pan_app"/>
</dbReference>
<dbReference type="GeneID" id="125314306"/>
<evidence type="ECO:0000313" key="5">
    <source>
        <dbReference type="RefSeq" id="XP_048132224.1"/>
    </source>
</evidence>
<dbReference type="RefSeq" id="XP_048132224.1">
    <property type="nucleotide sequence ID" value="XM_048276267.1"/>
</dbReference>
<reference evidence="5" key="1">
    <citation type="submission" date="2025-08" db="UniProtKB">
        <authorList>
            <consortium name="RefSeq"/>
        </authorList>
    </citation>
    <scope>IDENTIFICATION</scope>
    <source>
        <tissue evidence="5">Leaf</tissue>
    </source>
</reference>
<dbReference type="PANTHER" id="PTHR32444">
    <property type="entry name" value="BULB-TYPE LECTIN DOMAIN-CONTAINING PROTEIN"/>
    <property type="match status" value="1"/>
</dbReference>
<dbReference type="PANTHER" id="PTHR32444:SF66">
    <property type="entry name" value="NON-SPECIFIC SERINE_THREONINE PROTEIN KINASE"/>
    <property type="match status" value="1"/>
</dbReference>
<dbReference type="Pfam" id="PF00954">
    <property type="entry name" value="S_locus_glycop"/>
    <property type="match status" value="1"/>
</dbReference>
<dbReference type="InterPro" id="IPR000858">
    <property type="entry name" value="S_locus_glycoprot_dom"/>
</dbReference>
<dbReference type="PROSITE" id="PS50948">
    <property type="entry name" value="PAN"/>
    <property type="match status" value="1"/>
</dbReference>
<accession>A0ABM3H6K1</accession>
<dbReference type="Proteomes" id="UP000827889">
    <property type="component" value="Chromosome 3"/>
</dbReference>
<keyword evidence="2" id="KW-1015">Disulfide bond</keyword>
<dbReference type="SMART" id="SM00473">
    <property type="entry name" value="PAN_AP"/>
    <property type="match status" value="1"/>
</dbReference>
<organism evidence="4 5">
    <name type="scientific">Rhodamnia argentea</name>
    <dbReference type="NCBI Taxonomy" id="178133"/>
    <lineage>
        <taxon>Eukaryota</taxon>
        <taxon>Viridiplantae</taxon>
        <taxon>Streptophyta</taxon>
        <taxon>Embryophyta</taxon>
        <taxon>Tracheophyta</taxon>
        <taxon>Spermatophyta</taxon>
        <taxon>Magnoliopsida</taxon>
        <taxon>eudicotyledons</taxon>
        <taxon>Gunneridae</taxon>
        <taxon>Pentapetalae</taxon>
        <taxon>rosids</taxon>
        <taxon>malvids</taxon>
        <taxon>Myrtales</taxon>
        <taxon>Myrtaceae</taxon>
        <taxon>Myrtoideae</taxon>
        <taxon>Myrteae</taxon>
        <taxon>Australasian group</taxon>
        <taxon>Rhodamnia</taxon>
    </lineage>
</organism>
<feature type="domain" description="Apple" evidence="3">
    <location>
        <begin position="117"/>
        <end position="204"/>
    </location>
</feature>
<dbReference type="CDD" id="cd01098">
    <property type="entry name" value="PAN_AP_plant"/>
    <property type="match status" value="1"/>
</dbReference>
<evidence type="ECO:0000256" key="1">
    <source>
        <dbReference type="ARBA" id="ARBA00022729"/>
    </source>
</evidence>
<evidence type="ECO:0000259" key="3">
    <source>
        <dbReference type="PROSITE" id="PS50948"/>
    </source>
</evidence>
<dbReference type="Pfam" id="PF08276">
    <property type="entry name" value="PAN_2"/>
    <property type="match status" value="1"/>
</dbReference>
<evidence type="ECO:0000313" key="4">
    <source>
        <dbReference type="Proteomes" id="UP000827889"/>
    </source>
</evidence>
<name>A0ABM3H6K1_9MYRT</name>
<evidence type="ECO:0000256" key="2">
    <source>
        <dbReference type="ARBA" id="ARBA00023157"/>
    </source>
</evidence>
<keyword evidence="1" id="KW-0732">Signal</keyword>
<sequence>MDSSCFSGYDLQQDPQQGTTYFSADTNNNSLLAYGFISPGGILALIKWDYGSKSWSTNWVARSNSCEVYGTCSTFGLCNSLNSPICRCVKGFMPRSKEEWNSRNWTRGCIRETELNCQKNTSRSASMQVKKDVSVQMNRMKVPDSAEYLSDIGDGGGCQSWCLNNCSCLAYSYDGTIGCLVWAKDLIDMQEFSTAGQDVHVRVAHDNTGIRGFPTMSIT</sequence>
<gene>
    <name evidence="5" type="primary">LOC125314306</name>
</gene>
<proteinExistence type="predicted"/>